<dbReference type="InterPro" id="IPR002182">
    <property type="entry name" value="NB-ARC"/>
</dbReference>
<dbReference type="PANTHER" id="PTHR36766:SF30">
    <property type="entry name" value="TIR-NBS TYPE DISEASE RESISTANCE PROTEIN-RELATED"/>
    <property type="match status" value="1"/>
</dbReference>
<name>A0A2P5DAM9_TREOI</name>
<dbReference type="OrthoDB" id="1163443at2759"/>
<reference evidence="4" key="1">
    <citation type="submission" date="2016-06" db="EMBL/GenBank/DDBJ databases">
        <title>Parallel loss of symbiosis genes in relatives of nitrogen-fixing non-legume Parasponia.</title>
        <authorList>
            <person name="Van Velzen R."/>
            <person name="Holmer R."/>
            <person name="Bu F."/>
            <person name="Rutten L."/>
            <person name="Van Zeijl A."/>
            <person name="Liu W."/>
            <person name="Santuari L."/>
            <person name="Cao Q."/>
            <person name="Sharma T."/>
            <person name="Shen D."/>
            <person name="Roswanjaya Y."/>
            <person name="Wardhani T."/>
            <person name="Kalhor M.S."/>
            <person name="Jansen J."/>
            <person name="Van den Hoogen J."/>
            <person name="Gungor B."/>
            <person name="Hartog M."/>
            <person name="Hontelez J."/>
            <person name="Verver J."/>
            <person name="Yang W.-C."/>
            <person name="Schijlen E."/>
            <person name="Repin R."/>
            <person name="Schilthuizen M."/>
            <person name="Schranz E."/>
            <person name="Heidstra R."/>
            <person name="Miyata K."/>
            <person name="Fedorova E."/>
            <person name="Kohlen W."/>
            <person name="Bisseling T."/>
            <person name="Smit S."/>
            <person name="Geurts R."/>
        </authorList>
    </citation>
    <scope>NUCLEOTIDE SEQUENCE [LARGE SCALE GENOMIC DNA]</scope>
    <source>
        <strain evidence="4">cv. RG33-2</strain>
    </source>
</reference>
<dbReference type="Proteomes" id="UP000237000">
    <property type="component" value="Unassembled WGS sequence"/>
</dbReference>
<dbReference type="PANTHER" id="PTHR36766">
    <property type="entry name" value="PLANT BROAD-SPECTRUM MILDEW RESISTANCE PROTEIN RPW8"/>
    <property type="match status" value="1"/>
</dbReference>
<dbReference type="InParanoid" id="A0A2P5DAM9"/>
<protein>
    <submittedName>
        <fullName evidence="3">NB-ARC domain containing protein</fullName>
    </submittedName>
</protein>
<evidence type="ECO:0000313" key="4">
    <source>
        <dbReference type="Proteomes" id="UP000237000"/>
    </source>
</evidence>
<dbReference type="PRINTS" id="PR00364">
    <property type="entry name" value="DISEASERSIST"/>
</dbReference>
<comment type="caution">
    <text evidence="3">The sequence shown here is derived from an EMBL/GenBank/DDBJ whole genome shotgun (WGS) entry which is preliminary data.</text>
</comment>
<dbReference type="GO" id="GO:0006952">
    <property type="term" value="P:defense response"/>
    <property type="evidence" value="ECO:0007669"/>
    <property type="project" value="UniProtKB-KW"/>
</dbReference>
<dbReference type="AlphaFoldDB" id="A0A2P5DAM9"/>
<keyword evidence="4" id="KW-1185">Reference proteome</keyword>
<dbReference type="InterPro" id="IPR027417">
    <property type="entry name" value="P-loop_NTPase"/>
</dbReference>
<evidence type="ECO:0000256" key="1">
    <source>
        <dbReference type="ARBA" id="ARBA00022821"/>
    </source>
</evidence>
<dbReference type="FunFam" id="3.40.50.300:FF:001091">
    <property type="entry name" value="Probable disease resistance protein At1g61300"/>
    <property type="match status" value="1"/>
</dbReference>
<sequence>MAEAFFSSERNSLQRGLDELDRTVLTPQFGNRISDLYGLKGPVAVVKREIKRLEYWPKDAKTRVRQLISDIAEAVFELDDIVTIFGFLVDARFPGKKGSDLKEIYVPDDDDDELNKAGIEIRRLCSRVSNLRRSLDGACATWTWRIPPSPLKKMSEERQLREWRRAYSSVESIVDCVVGFEENIKVLIEQLTRIGEGDGVPRVFCVLGMGGIGKTTLAKQIYYDSEIRSHFDSFAWLSISDDEPSDRRRKFNLANEVLIQLTCAAGEAEISRVKQMNDYDSCVDLYHELRKRRFLLILDDVWSHETLEYLILNGFPKYRCNWKILVTTRKKSVADNFPVYKNIFVHQPRFLDENQSWELFEKKANFGRDAIKVRGDCYVVDKTGNASAKVTFPDESETSGGNSDLSLLSLNSRQTTTARRLLSSNSLQPRHRPDTFHVSRALIKHLHYDTIMVDSQGTYDRLR</sequence>
<dbReference type="Gene3D" id="3.40.50.300">
    <property type="entry name" value="P-loop containing nucleotide triphosphate hydrolases"/>
    <property type="match status" value="1"/>
</dbReference>
<dbReference type="GO" id="GO:0043531">
    <property type="term" value="F:ADP binding"/>
    <property type="evidence" value="ECO:0007669"/>
    <property type="project" value="InterPro"/>
</dbReference>
<organism evidence="3 4">
    <name type="scientific">Trema orientale</name>
    <name type="common">Charcoal tree</name>
    <name type="synonym">Celtis orientalis</name>
    <dbReference type="NCBI Taxonomy" id="63057"/>
    <lineage>
        <taxon>Eukaryota</taxon>
        <taxon>Viridiplantae</taxon>
        <taxon>Streptophyta</taxon>
        <taxon>Embryophyta</taxon>
        <taxon>Tracheophyta</taxon>
        <taxon>Spermatophyta</taxon>
        <taxon>Magnoliopsida</taxon>
        <taxon>eudicotyledons</taxon>
        <taxon>Gunneridae</taxon>
        <taxon>Pentapetalae</taxon>
        <taxon>rosids</taxon>
        <taxon>fabids</taxon>
        <taxon>Rosales</taxon>
        <taxon>Cannabaceae</taxon>
        <taxon>Trema</taxon>
    </lineage>
</organism>
<keyword evidence="1" id="KW-0611">Plant defense</keyword>
<accession>A0A2P5DAM9</accession>
<gene>
    <name evidence="3" type="ORF">TorRG33x02_256980</name>
</gene>
<dbReference type="Pfam" id="PF00931">
    <property type="entry name" value="NB-ARC"/>
    <property type="match status" value="1"/>
</dbReference>
<dbReference type="SUPFAM" id="SSF52540">
    <property type="entry name" value="P-loop containing nucleoside triphosphate hydrolases"/>
    <property type="match status" value="1"/>
</dbReference>
<evidence type="ECO:0000313" key="3">
    <source>
        <dbReference type="EMBL" id="PON70332.1"/>
    </source>
</evidence>
<feature type="domain" description="NB-ARC" evidence="2">
    <location>
        <begin position="181"/>
        <end position="365"/>
    </location>
</feature>
<evidence type="ECO:0000259" key="2">
    <source>
        <dbReference type="Pfam" id="PF00931"/>
    </source>
</evidence>
<dbReference type="EMBL" id="JXTC01000283">
    <property type="protein sequence ID" value="PON70332.1"/>
    <property type="molecule type" value="Genomic_DNA"/>
</dbReference>
<proteinExistence type="predicted"/>